<dbReference type="InterPro" id="IPR036047">
    <property type="entry name" value="F-box-like_dom_sf"/>
</dbReference>
<organism evidence="3 4">
    <name type="scientific">Aristolochia fimbriata</name>
    <name type="common">White veined hardy Dutchman's pipe vine</name>
    <dbReference type="NCBI Taxonomy" id="158543"/>
    <lineage>
        <taxon>Eukaryota</taxon>
        <taxon>Viridiplantae</taxon>
        <taxon>Streptophyta</taxon>
        <taxon>Embryophyta</taxon>
        <taxon>Tracheophyta</taxon>
        <taxon>Spermatophyta</taxon>
        <taxon>Magnoliopsida</taxon>
        <taxon>Magnoliidae</taxon>
        <taxon>Piperales</taxon>
        <taxon>Aristolochiaceae</taxon>
        <taxon>Aristolochia</taxon>
    </lineage>
</organism>
<dbReference type="InterPro" id="IPR050796">
    <property type="entry name" value="SCF_F-box_component"/>
</dbReference>
<dbReference type="InterPro" id="IPR015915">
    <property type="entry name" value="Kelch-typ_b-propeller"/>
</dbReference>
<dbReference type="Pfam" id="PF00646">
    <property type="entry name" value="F-box"/>
    <property type="match status" value="1"/>
</dbReference>
<dbReference type="EMBL" id="JAINDJ010000008">
    <property type="protein sequence ID" value="KAG9440413.1"/>
    <property type="molecule type" value="Genomic_DNA"/>
</dbReference>
<protein>
    <recommendedName>
        <fullName evidence="2">F-box domain-containing protein</fullName>
    </recommendedName>
</protein>
<evidence type="ECO:0000256" key="1">
    <source>
        <dbReference type="SAM" id="SignalP"/>
    </source>
</evidence>
<feature type="domain" description="F-box" evidence="2">
    <location>
        <begin position="3"/>
        <end position="49"/>
    </location>
</feature>
<dbReference type="PANTHER" id="PTHR31672">
    <property type="entry name" value="BNACNNG10540D PROTEIN"/>
    <property type="match status" value="1"/>
</dbReference>
<proteinExistence type="predicted"/>
<dbReference type="Gene3D" id="2.120.10.80">
    <property type="entry name" value="Kelch-type beta propeller"/>
    <property type="match status" value="1"/>
</dbReference>
<dbReference type="Proteomes" id="UP000825729">
    <property type="component" value="Unassembled WGS sequence"/>
</dbReference>
<gene>
    <name evidence="3" type="ORF">H6P81_020578</name>
</gene>
<keyword evidence="4" id="KW-1185">Reference proteome</keyword>
<dbReference type="PROSITE" id="PS50181">
    <property type="entry name" value="FBOX"/>
    <property type="match status" value="1"/>
</dbReference>
<feature type="signal peptide" evidence="1">
    <location>
        <begin position="1"/>
        <end position="28"/>
    </location>
</feature>
<accession>A0AAV7DVS9</accession>
<feature type="chain" id="PRO_5043989456" description="F-box domain-containing protein" evidence="1">
    <location>
        <begin position="29"/>
        <end position="366"/>
    </location>
</feature>
<evidence type="ECO:0000259" key="2">
    <source>
        <dbReference type="PROSITE" id="PS50181"/>
    </source>
</evidence>
<reference evidence="3 4" key="1">
    <citation type="submission" date="2021-07" db="EMBL/GenBank/DDBJ databases">
        <title>The Aristolochia fimbriata genome: insights into angiosperm evolution, floral development and chemical biosynthesis.</title>
        <authorList>
            <person name="Jiao Y."/>
        </authorList>
    </citation>
    <scope>NUCLEOTIDE SEQUENCE [LARGE SCALE GENOMIC DNA]</scope>
    <source>
        <strain evidence="3">IBCAS-2021</strain>
        <tissue evidence="3">Leaf</tissue>
    </source>
</reference>
<keyword evidence="1" id="KW-0732">Signal</keyword>
<dbReference type="Gene3D" id="1.20.1280.50">
    <property type="match status" value="1"/>
</dbReference>
<dbReference type="AlphaFoldDB" id="A0AAV7DVS9"/>
<dbReference type="InterPro" id="IPR001810">
    <property type="entry name" value="F-box_dom"/>
</dbReference>
<name>A0AAV7DVS9_ARIFI</name>
<evidence type="ECO:0000313" key="4">
    <source>
        <dbReference type="Proteomes" id="UP000825729"/>
    </source>
</evidence>
<dbReference type="PANTHER" id="PTHR31672:SF12">
    <property type="entry name" value="F-BOX DOMAIN-CONTAINING PROTEIN"/>
    <property type="match status" value="1"/>
</dbReference>
<dbReference type="SUPFAM" id="SSF81383">
    <property type="entry name" value="F-box domain"/>
    <property type="match status" value="1"/>
</dbReference>
<dbReference type="SMART" id="SM00256">
    <property type="entry name" value="FBOX"/>
    <property type="match status" value="1"/>
</dbReference>
<comment type="caution">
    <text evidence="3">The sequence shown here is derived from an EMBL/GenBank/DDBJ whole genome shotgun (WGS) entry which is preliminary data.</text>
</comment>
<sequence length="366" mass="41456">MEPRIWSHLPQHLLELVLALLPLRTLMGLRSTCKHFNSLLSSPSFLSLLNKSRAPFLSSYLLLSHPQFPLHCFSLYEPTLGRWRKLELPFPVPATCGALNLISSSNGLLCFSASGSFVVANLLTRSCKTFNSPLYSFTSATLISANSCPSRFALCLISESSNLSSSVFVYDSGEDGWRKFEGYGSFLRHNSHQEGVFSNGRLYFSMREPFSVVGFDPRNGRWERQAAELPPDLTFVRLVSGGEERTGRLYLVGGVGRDGISRSLNVWELGEDGRNWVLLEVLPELMCKKFVSVCYHNYDHVYCFWHEGRVSKESSIGLCCYTWPEVLVYRVARRTWNWLPRCPSLPERSSCGFKWFSFVPNLNASV</sequence>
<evidence type="ECO:0000313" key="3">
    <source>
        <dbReference type="EMBL" id="KAG9440413.1"/>
    </source>
</evidence>
<dbReference type="SUPFAM" id="SSF117281">
    <property type="entry name" value="Kelch motif"/>
    <property type="match status" value="1"/>
</dbReference>